<dbReference type="Gene3D" id="3.80.10.10">
    <property type="entry name" value="Ribonuclease Inhibitor"/>
    <property type="match status" value="1"/>
</dbReference>
<evidence type="ECO:0000313" key="2">
    <source>
        <dbReference type="EMBL" id="KAF7354656.1"/>
    </source>
</evidence>
<name>A0A8H7D0H3_9AGAR</name>
<dbReference type="InterPro" id="IPR032675">
    <property type="entry name" value="LRR_dom_sf"/>
</dbReference>
<reference evidence="2" key="1">
    <citation type="submission" date="2020-05" db="EMBL/GenBank/DDBJ databases">
        <title>Mycena genomes resolve the evolution of fungal bioluminescence.</title>
        <authorList>
            <person name="Tsai I.J."/>
        </authorList>
    </citation>
    <scope>NUCLEOTIDE SEQUENCE</scope>
    <source>
        <strain evidence="2">160909Yilan</strain>
    </source>
</reference>
<protein>
    <recommendedName>
        <fullName evidence="4">F-box domain-containing protein</fullName>
    </recommendedName>
</protein>
<evidence type="ECO:0000313" key="3">
    <source>
        <dbReference type="Proteomes" id="UP000623467"/>
    </source>
</evidence>
<dbReference type="AlphaFoldDB" id="A0A8H7D0H3"/>
<feature type="region of interest" description="Disordered" evidence="1">
    <location>
        <begin position="521"/>
        <end position="548"/>
    </location>
</feature>
<dbReference type="SUPFAM" id="SSF52047">
    <property type="entry name" value="RNI-like"/>
    <property type="match status" value="1"/>
</dbReference>
<comment type="caution">
    <text evidence="2">The sequence shown here is derived from an EMBL/GenBank/DDBJ whole genome shotgun (WGS) entry which is preliminary data.</text>
</comment>
<proteinExistence type="predicted"/>
<evidence type="ECO:0008006" key="4">
    <source>
        <dbReference type="Google" id="ProtNLM"/>
    </source>
</evidence>
<organism evidence="2 3">
    <name type="scientific">Mycena sanguinolenta</name>
    <dbReference type="NCBI Taxonomy" id="230812"/>
    <lineage>
        <taxon>Eukaryota</taxon>
        <taxon>Fungi</taxon>
        <taxon>Dikarya</taxon>
        <taxon>Basidiomycota</taxon>
        <taxon>Agaricomycotina</taxon>
        <taxon>Agaricomycetes</taxon>
        <taxon>Agaricomycetidae</taxon>
        <taxon>Agaricales</taxon>
        <taxon>Marasmiineae</taxon>
        <taxon>Mycenaceae</taxon>
        <taxon>Mycena</taxon>
    </lineage>
</organism>
<dbReference type="OrthoDB" id="3543113at2759"/>
<dbReference type="EMBL" id="JACAZH010000011">
    <property type="protein sequence ID" value="KAF7354656.1"/>
    <property type="molecule type" value="Genomic_DNA"/>
</dbReference>
<evidence type="ECO:0000256" key="1">
    <source>
        <dbReference type="SAM" id="MobiDB-lite"/>
    </source>
</evidence>
<accession>A0A8H7D0H3</accession>
<gene>
    <name evidence="2" type="ORF">MSAN_01379200</name>
</gene>
<feature type="compositionally biased region" description="Acidic residues" evidence="1">
    <location>
        <begin position="531"/>
        <end position="548"/>
    </location>
</feature>
<keyword evidence="3" id="KW-1185">Reference proteome</keyword>
<sequence length="548" mass="62198">MSSMMACRHALQIAEIVRMICDEAESGQYKRRFEALLALATTSKTFSEPALNIIWREQDSLVPLVKCMPDTLWQERQTETGVVVYLRRPIAASDLPRLLFYSVRVRSLDMEYTKKKALHPEFLRALDLSLPQSFMPKLSHFAWTPKKDEVLSIMRHFMNPEIRKITLELGKHSASLSILPYITSACPFLSDLTLNVGTQPRFIPFISEAVCGWHHLTDLSIPNLDQAGFTHVAQLPSLKCLSLCFVKDMTLYPPDFLSGSTFPVLKSLFVRCETARFCIGVIKVISSRQCEDLTIRPLATWTTTAWQELHTSVRDHLANPAFNMIDVEYWEASPPEDITPYVLSAPALRPLLAIKSLSTLSYQIYPNLDVNDDFLEEMARAWRKLQSLNFGTEVAVFSTDRPQATLKCLVYFARHCRRLSSLGLHMDATTVPEFKQLPGQRIRNSLEALDVGVSPIDFAKEAQTAAFISNLFPRLEYLFTCRSGQLGQTPRAFERLENSWNRVEDMIPVFNSVRSEEEEFWAQELAASETESVESSEDGSSDDAEETS</sequence>
<dbReference type="Proteomes" id="UP000623467">
    <property type="component" value="Unassembled WGS sequence"/>
</dbReference>